<evidence type="ECO:0000256" key="2">
    <source>
        <dbReference type="ARBA" id="ARBA00022448"/>
    </source>
</evidence>
<sequence length="397" mass="43717">MAFKRMKLMDPIDESKSKAQHAAVAEELGREIRVFKSPSVSISPESSASSNDLNPFTIKHGTMKNSVSDRSLYIESEEEEEEEDEVNEEEGRAKEGADDDEDSDGSDSSSAGTPRRSRPGSYNTAWPQSYRQSIDIYSSVTPPTIGFLQGTPSTLSRLGSSFLTSSFQGRHTPEVISSLIKPLLPTTISEQEQQQQRKSSHSLLPPPIPTKRTSFRKTKEEQKPAAKSFVSHELPTGPRQCTFGQAVLNGINVLCGVGILSTPNAVKQGGWLGLLILLLFAVLAFYTGILLRRCLDSDSGLQTYPDIGQAAFGNAGRFAISIVLYLELYACCVEYIILESEYWWIAYQFSYTLCCDDHSDCSSYNLGSGSKHSQLSLSWRSCCIYIGSIKLVLGWIG</sequence>
<evidence type="ECO:0000256" key="8">
    <source>
        <dbReference type="SAM" id="Phobius"/>
    </source>
</evidence>
<feature type="region of interest" description="Disordered" evidence="7">
    <location>
        <begin position="35"/>
        <end position="126"/>
    </location>
</feature>
<accession>A0A5P1F4C9</accession>
<evidence type="ECO:0000256" key="7">
    <source>
        <dbReference type="SAM" id="MobiDB-lite"/>
    </source>
</evidence>
<name>A0A5P1F4C9_ASPOF</name>
<evidence type="ECO:0000256" key="5">
    <source>
        <dbReference type="ARBA" id="ARBA00022989"/>
    </source>
</evidence>
<keyword evidence="3 8" id="KW-0812">Transmembrane</keyword>
<feature type="transmembrane region" description="Helical" evidence="8">
    <location>
        <begin position="271"/>
        <end position="291"/>
    </location>
</feature>
<dbReference type="GO" id="GO:0006865">
    <property type="term" value="P:amino acid transport"/>
    <property type="evidence" value="ECO:0007669"/>
    <property type="project" value="UniProtKB-KW"/>
</dbReference>
<feature type="region of interest" description="Disordered" evidence="7">
    <location>
        <begin position="188"/>
        <end position="230"/>
    </location>
</feature>
<dbReference type="InterPro" id="IPR013057">
    <property type="entry name" value="AA_transpt_TM"/>
</dbReference>
<feature type="region of interest" description="Disordered" evidence="7">
    <location>
        <begin position="1"/>
        <end position="21"/>
    </location>
</feature>
<dbReference type="PANTHER" id="PTHR48017">
    <property type="entry name" value="OS05G0424000 PROTEIN-RELATED"/>
    <property type="match status" value="1"/>
</dbReference>
<dbReference type="Pfam" id="PF01490">
    <property type="entry name" value="Aa_trans"/>
    <property type="match status" value="1"/>
</dbReference>
<keyword evidence="2" id="KW-0813">Transport</keyword>
<evidence type="ECO:0000256" key="1">
    <source>
        <dbReference type="ARBA" id="ARBA00004370"/>
    </source>
</evidence>
<keyword evidence="5 8" id="KW-1133">Transmembrane helix</keyword>
<evidence type="ECO:0000259" key="9">
    <source>
        <dbReference type="Pfam" id="PF01490"/>
    </source>
</evidence>
<dbReference type="Proteomes" id="UP000243459">
    <property type="component" value="Chromosome 4"/>
</dbReference>
<gene>
    <name evidence="10" type="ORF">A4U43_C04F17670</name>
</gene>
<keyword evidence="11" id="KW-1185">Reference proteome</keyword>
<evidence type="ECO:0000256" key="6">
    <source>
        <dbReference type="ARBA" id="ARBA00023136"/>
    </source>
</evidence>
<dbReference type="GO" id="GO:0016020">
    <property type="term" value="C:membrane"/>
    <property type="evidence" value="ECO:0007669"/>
    <property type="project" value="UniProtKB-SubCell"/>
</dbReference>
<evidence type="ECO:0000256" key="3">
    <source>
        <dbReference type="ARBA" id="ARBA00022692"/>
    </source>
</evidence>
<proteinExistence type="predicted"/>
<feature type="compositionally biased region" description="Basic and acidic residues" evidence="7">
    <location>
        <begin position="7"/>
        <end position="17"/>
    </location>
</feature>
<comment type="subcellular location">
    <subcellularLocation>
        <location evidence="1">Membrane</location>
    </subcellularLocation>
</comment>
<reference evidence="11" key="1">
    <citation type="journal article" date="2017" name="Nat. Commun.">
        <title>The asparagus genome sheds light on the origin and evolution of a young Y chromosome.</title>
        <authorList>
            <person name="Harkess A."/>
            <person name="Zhou J."/>
            <person name="Xu C."/>
            <person name="Bowers J.E."/>
            <person name="Van der Hulst R."/>
            <person name="Ayyampalayam S."/>
            <person name="Mercati F."/>
            <person name="Riccardi P."/>
            <person name="McKain M.R."/>
            <person name="Kakrana A."/>
            <person name="Tang H."/>
            <person name="Ray J."/>
            <person name="Groenendijk J."/>
            <person name="Arikit S."/>
            <person name="Mathioni S.M."/>
            <person name="Nakano M."/>
            <person name="Shan H."/>
            <person name="Telgmann-Rauber A."/>
            <person name="Kanno A."/>
            <person name="Yue Z."/>
            <person name="Chen H."/>
            <person name="Li W."/>
            <person name="Chen Y."/>
            <person name="Xu X."/>
            <person name="Zhang Y."/>
            <person name="Luo S."/>
            <person name="Chen H."/>
            <person name="Gao J."/>
            <person name="Mao Z."/>
            <person name="Pires J.C."/>
            <person name="Luo M."/>
            <person name="Kudrna D."/>
            <person name="Wing R.A."/>
            <person name="Meyers B.C."/>
            <person name="Yi K."/>
            <person name="Kong H."/>
            <person name="Lavrijsen P."/>
            <person name="Sunseri F."/>
            <person name="Falavigna A."/>
            <person name="Ye Y."/>
            <person name="Leebens-Mack J.H."/>
            <person name="Chen G."/>
        </authorList>
    </citation>
    <scope>NUCLEOTIDE SEQUENCE [LARGE SCALE GENOMIC DNA]</scope>
    <source>
        <strain evidence="11">cv. DH0086</strain>
    </source>
</reference>
<evidence type="ECO:0000313" key="11">
    <source>
        <dbReference type="Proteomes" id="UP000243459"/>
    </source>
</evidence>
<evidence type="ECO:0000313" key="10">
    <source>
        <dbReference type="EMBL" id="ONK72277.1"/>
    </source>
</evidence>
<organism evidence="10 11">
    <name type="scientific">Asparagus officinalis</name>
    <name type="common">Garden asparagus</name>
    <dbReference type="NCBI Taxonomy" id="4686"/>
    <lineage>
        <taxon>Eukaryota</taxon>
        <taxon>Viridiplantae</taxon>
        <taxon>Streptophyta</taxon>
        <taxon>Embryophyta</taxon>
        <taxon>Tracheophyta</taxon>
        <taxon>Spermatophyta</taxon>
        <taxon>Magnoliopsida</taxon>
        <taxon>Liliopsida</taxon>
        <taxon>Asparagales</taxon>
        <taxon>Asparagaceae</taxon>
        <taxon>Asparagoideae</taxon>
        <taxon>Asparagus</taxon>
    </lineage>
</organism>
<feature type="compositionally biased region" description="Low complexity" evidence="7">
    <location>
        <begin position="37"/>
        <end position="50"/>
    </location>
</feature>
<feature type="domain" description="Amino acid transporter transmembrane" evidence="9">
    <location>
        <begin position="241"/>
        <end position="343"/>
    </location>
</feature>
<feature type="compositionally biased region" description="Acidic residues" evidence="7">
    <location>
        <begin position="75"/>
        <end position="88"/>
    </location>
</feature>
<keyword evidence="4" id="KW-0029">Amino-acid transport</keyword>
<dbReference type="Gramene" id="ONK72277">
    <property type="protein sequence ID" value="ONK72277"/>
    <property type="gene ID" value="A4U43_C04F17670"/>
</dbReference>
<dbReference type="EMBL" id="CM007384">
    <property type="protein sequence ID" value="ONK72277.1"/>
    <property type="molecule type" value="Genomic_DNA"/>
</dbReference>
<dbReference type="AlphaFoldDB" id="A0A5P1F4C9"/>
<keyword evidence="6 8" id="KW-0472">Membrane</keyword>
<evidence type="ECO:0000256" key="4">
    <source>
        <dbReference type="ARBA" id="ARBA00022970"/>
    </source>
</evidence>
<protein>
    <recommendedName>
        <fullName evidence="9">Amino acid transporter transmembrane domain-containing protein</fullName>
    </recommendedName>
</protein>